<evidence type="ECO:0000256" key="5">
    <source>
        <dbReference type="ARBA" id="ARBA00035114"/>
    </source>
</evidence>
<keyword evidence="9" id="KW-1185">Reference proteome</keyword>
<evidence type="ECO:0000256" key="7">
    <source>
        <dbReference type="SAM" id="Phobius"/>
    </source>
</evidence>
<reference evidence="8 9" key="1">
    <citation type="submission" date="2019-12" db="EMBL/GenBank/DDBJ databases">
        <authorList>
            <person name="Alioto T."/>
            <person name="Alioto T."/>
            <person name="Gomez Garrido J."/>
        </authorList>
    </citation>
    <scope>NUCLEOTIDE SEQUENCE [LARGE SCALE GENOMIC DNA]</scope>
</reference>
<evidence type="ECO:0000256" key="1">
    <source>
        <dbReference type="ARBA" id="ARBA00004167"/>
    </source>
</evidence>
<organism evidence="8 9">
    <name type="scientific">Olea europaea subsp. europaea</name>
    <dbReference type="NCBI Taxonomy" id="158383"/>
    <lineage>
        <taxon>Eukaryota</taxon>
        <taxon>Viridiplantae</taxon>
        <taxon>Streptophyta</taxon>
        <taxon>Embryophyta</taxon>
        <taxon>Tracheophyta</taxon>
        <taxon>Spermatophyta</taxon>
        <taxon>Magnoliopsida</taxon>
        <taxon>eudicotyledons</taxon>
        <taxon>Gunneridae</taxon>
        <taxon>Pentapetalae</taxon>
        <taxon>asterids</taxon>
        <taxon>lamiids</taxon>
        <taxon>Lamiales</taxon>
        <taxon>Oleaceae</taxon>
        <taxon>Oleeae</taxon>
        <taxon>Olea</taxon>
    </lineage>
</organism>
<dbReference type="GO" id="GO:0016020">
    <property type="term" value="C:membrane"/>
    <property type="evidence" value="ECO:0007669"/>
    <property type="project" value="UniProtKB-SubCell"/>
</dbReference>
<evidence type="ECO:0000313" key="8">
    <source>
        <dbReference type="EMBL" id="CAA2934751.1"/>
    </source>
</evidence>
<dbReference type="OrthoDB" id="1878996at2759"/>
<dbReference type="EMBL" id="CACTIH010000018">
    <property type="protein sequence ID" value="CAA2934751.1"/>
    <property type="molecule type" value="Genomic_DNA"/>
</dbReference>
<protein>
    <submittedName>
        <fullName evidence="8">UPF0496 4</fullName>
    </submittedName>
</protein>
<name>A0A8S0P8U8_OLEEU</name>
<comment type="caution">
    <text evidence="8">The sequence shown here is derived from an EMBL/GenBank/DDBJ whole genome shotgun (WGS) entry which is preliminary data.</text>
</comment>
<comment type="similarity">
    <text evidence="5">Belongs to the ROH1 family.</text>
</comment>
<evidence type="ECO:0000256" key="2">
    <source>
        <dbReference type="ARBA" id="ARBA00022692"/>
    </source>
</evidence>
<proteinExistence type="inferred from homology"/>
<feature type="region of interest" description="Disordered" evidence="6">
    <location>
        <begin position="186"/>
        <end position="206"/>
    </location>
</feature>
<gene>
    <name evidence="8" type="ORF">OLEA9_A060976</name>
</gene>
<feature type="compositionally biased region" description="Low complexity" evidence="6">
    <location>
        <begin position="194"/>
        <end position="206"/>
    </location>
</feature>
<dbReference type="Gramene" id="OE9A060976T1">
    <property type="protein sequence ID" value="OE9A060976C1"/>
    <property type="gene ID" value="OE9A060976"/>
</dbReference>
<evidence type="ECO:0000256" key="4">
    <source>
        <dbReference type="ARBA" id="ARBA00023136"/>
    </source>
</evidence>
<evidence type="ECO:0000313" key="9">
    <source>
        <dbReference type="Proteomes" id="UP000594638"/>
    </source>
</evidence>
<feature type="transmembrane region" description="Helical" evidence="7">
    <location>
        <begin position="237"/>
        <end position="259"/>
    </location>
</feature>
<sequence>MPSSDNQGFPINFASFRQPILNIRKDRVHSEGSHDSTIQNLESFQKRVSAQFHILSAVDPDEFLSVSWIRKLLDAFASCQENFRLILGNNKSQLSKPPADRLACEFFDRAIKALDICNATRDGIERIRLWQKHLEIIVSALDSEQRTIGEGQFRRARKSLMELALLMLDAKDTGSMFSYRNRSFAHKGKDHSSRSSGHSRSQSWSVSPSWSASKQIQSIANNLVPPRANEIAATNGLAVLVFTMSFVLLFVLWALVAAIPCQDRTVPINFAIPRNFSWSAPLLSLHGRISEESKKRDRRNSSGLLKEIYQIEKSVHQLTDLVDSTRFPLTGEQKEVVRVSVHELSLVCEVCKTGLDPLERHLKEVFRKVTSVRTDGLEFLGKATER</sequence>
<keyword evidence="3 7" id="KW-1133">Transmembrane helix</keyword>
<keyword evidence="2 7" id="KW-0812">Transmembrane</keyword>
<dbReference type="AlphaFoldDB" id="A0A8S0P8U8"/>
<dbReference type="Pfam" id="PF05633">
    <property type="entry name" value="ROH1-like"/>
    <property type="match status" value="1"/>
</dbReference>
<accession>A0A8S0P8U8</accession>
<evidence type="ECO:0000256" key="6">
    <source>
        <dbReference type="SAM" id="MobiDB-lite"/>
    </source>
</evidence>
<comment type="subcellular location">
    <subcellularLocation>
        <location evidence="1">Membrane</location>
        <topology evidence="1">Single-pass membrane protein</topology>
    </subcellularLocation>
</comment>
<dbReference type="Proteomes" id="UP000594638">
    <property type="component" value="Unassembled WGS sequence"/>
</dbReference>
<dbReference type="InterPro" id="IPR008511">
    <property type="entry name" value="ROH1-like"/>
</dbReference>
<evidence type="ECO:0000256" key="3">
    <source>
        <dbReference type="ARBA" id="ARBA00022989"/>
    </source>
</evidence>
<keyword evidence="4 7" id="KW-0472">Membrane</keyword>
<dbReference type="PANTHER" id="PTHR31509">
    <property type="entry name" value="BPS1-LIKE PROTEIN"/>
    <property type="match status" value="1"/>
</dbReference>